<reference evidence="1 2" key="1">
    <citation type="submission" date="2017-07" db="EMBL/GenBank/DDBJ databases">
        <title>A draft genome sequence of Komagataeibacter oboediens LMG 18849.</title>
        <authorList>
            <person name="Skraban J."/>
            <person name="Cleenwerck I."/>
            <person name="Vandamme P."/>
            <person name="Trcek J."/>
        </authorList>
    </citation>
    <scope>NUCLEOTIDE SEQUENCE [LARGE SCALE GENOMIC DNA]</scope>
    <source>
        <strain evidence="1 2">LMG 18849</strain>
    </source>
</reference>
<sequence length="77" mass="8030">MRVFAGGMRLKGKPAVLPCCLSDAAVIPITLAGHGASCAYGQMCPAVDTVLFTPSPGAWNMRAGQDRCLTMGGMMLR</sequence>
<proteinExistence type="predicted"/>
<comment type="caution">
    <text evidence="1">The sequence shown here is derived from an EMBL/GenBank/DDBJ whole genome shotgun (WGS) entry which is preliminary data.</text>
</comment>
<accession>A0A318R337</accession>
<dbReference type="Proteomes" id="UP000247417">
    <property type="component" value="Unassembled WGS sequence"/>
</dbReference>
<evidence type="ECO:0000313" key="1">
    <source>
        <dbReference type="EMBL" id="PYD82489.1"/>
    </source>
</evidence>
<protein>
    <submittedName>
        <fullName evidence="1">Uncharacterized protein</fullName>
    </submittedName>
</protein>
<gene>
    <name evidence="1" type="ORF">CFR80_06195</name>
</gene>
<evidence type="ECO:0000313" key="2">
    <source>
        <dbReference type="Proteomes" id="UP000247417"/>
    </source>
</evidence>
<dbReference type="EMBL" id="NKTX01000008">
    <property type="protein sequence ID" value="PYD82489.1"/>
    <property type="molecule type" value="Genomic_DNA"/>
</dbReference>
<dbReference type="AlphaFoldDB" id="A0A318R337"/>
<organism evidence="1 2">
    <name type="scientific">Komagataeibacter oboediens</name>
    <dbReference type="NCBI Taxonomy" id="65958"/>
    <lineage>
        <taxon>Bacteria</taxon>
        <taxon>Pseudomonadati</taxon>
        <taxon>Pseudomonadota</taxon>
        <taxon>Alphaproteobacteria</taxon>
        <taxon>Acetobacterales</taxon>
        <taxon>Acetobacteraceae</taxon>
        <taxon>Komagataeibacter</taxon>
    </lineage>
</organism>
<name>A0A318R337_9PROT</name>